<evidence type="ECO:0000259" key="1">
    <source>
        <dbReference type="PROSITE" id="PS50097"/>
    </source>
</evidence>
<feature type="domain" description="BTB" evidence="1">
    <location>
        <begin position="15"/>
        <end position="85"/>
    </location>
</feature>
<keyword evidence="3" id="KW-1185">Reference proteome</keyword>
<organism evidence="2 3">
    <name type="scientific">Symbiodinium necroappetens</name>
    <dbReference type="NCBI Taxonomy" id="1628268"/>
    <lineage>
        <taxon>Eukaryota</taxon>
        <taxon>Sar</taxon>
        <taxon>Alveolata</taxon>
        <taxon>Dinophyceae</taxon>
        <taxon>Suessiales</taxon>
        <taxon>Symbiodiniaceae</taxon>
        <taxon>Symbiodinium</taxon>
    </lineage>
</organism>
<comment type="caution">
    <text evidence="2">The sequence shown here is derived from an EMBL/GenBank/DDBJ whole genome shotgun (WGS) entry which is preliminary data.</text>
</comment>
<dbReference type="Proteomes" id="UP000601435">
    <property type="component" value="Unassembled WGS sequence"/>
</dbReference>
<dbReference type="SUPFAM" id="SSF54695">
    <property type="entry name" value="POZ domain"/>
    <property type="match status" value="1"/>
</dbReference>
<protein>
    <submittedName>
        <fullName evidence="2">Bath-38 protein</fullName>
    </submittedName>
</protein>
<reference evidence="2" key="1">
    <citation type="submission" date="2021-02" db="EMBL/GenBank/DDBJ databases">
        <authorList>
            <person name="Dougan E. K."/>
            <person name="Rhodes N."/>
            <person name="Thang M."/>
            <person name="Chan C."/>
        </authorList>
    </citation>
    <scope>NUCLEOTIDE SEQUENCE</scope>
</reference>
<dbReference type="InterPro" id="IPR000210">
    <property type="entry name" value="BTB/POZ_dom"/>
</dbReference>
<name>A0A812ZU89_9DINO</name>
<evidence type="ECO:0000313" key="3">
    <source>
        <dbReference type="Proteomes" id="UP000601435"/>
    </source>
</evidence>
<dbReference type="SMART" id="SM00225">
    <property type="entry name" value="BTB"/>
    <property type="match status" value="1"/>
</dbReference>
<dbReference type="EMBL" id="CAJNJA010050362">
    <property type="protein sequence ID" value="CAE7841035.1"/>
    <property type="molecule type" value="Genomic_DNA"/>
</dbReference>
<dbReference type="PANTHER" id="PTHR22744">
    <property type="entry name" value="HELIX LOOP HELIX PROTEIN 21-RELATED"/>
    <property type="match status" value="1"/>
</dbReference>
<dbReference type="Pfam" id="PF00651">
    <property type="entry name" value="BTB"/>
    <property type="match status" value="1"/>
</dbReference>
<dbReference type="CDD" id="cd18186">
    <property type="entry name" value="BTB_POZ_ZBTB_KLHL-like"/>
    <property type="match status" value="1"/>
</dbReference>
<dbReference type="OrthoDB" id="437903at2759"/>
<dbReference type="PROSITE" id="PS50097">
    <property type="entry name" value="BTB"/>
    <property type="match status" value="1"/>
</dbReference>
<dbReference type="PANTHER" id="PTHR22744:SF17">
    <property type="entry name" value="BTB DOMAIN-CONTAINING PROTEIN"/>
    <property type="match status" value="1"/>
</dbReference>
<gene>
    <name evidence="2" type="primary">bath-38</name>
    <name evidence="2" type="ORF">SNEC2469_LOCUS25496</name>
</gene>
<proteinExistence type="predicted"/>
<dbReference type="Gene3D" id="3.30.710.10">
    <property type="entry name" value="Potassium Channel Kv1.1, Chain A"/>
    <property type="match status" value="1"/>
</dbReference>
<sequence length="244" mass="27361">MASEEQPAKRPRAAPDLTIAVDDGELEVHSIILELASPVFAGMLNSDMKEGQGRKIHLPGKCKSELEAFYKALQLCTMAPLTLESAAILTRWADEYQVQALKDKCETFLILKAPVDGPALQFAAKYGLRKRIKQCLSAMKSKVQEHIQDLHVLTTKECQEYLPEFWPVICSQTGVVIDMPPAEHVASMWPFLVEAVRSYTAGKGPQRSELFAFGFVSYFASFKPCRCSWPRLRVSGAQGRRHRF</sequence>
<accession>A0A812ZU89</accession>
<dbReference type="InterPro" id="IPR011333">
    <property type="entry name" value="SKP1/BTB/POZ_sf"/>
</dbReference>
<dbReference type="AlphaFoldDB" id="A0A812ZU89"/>
<evidence type="ECO:0000313" key="2">
    <source>
        <dbReference type="EMBL" id="CAE7841035.1"/>
    </source>
</evidence>